<gene>
    <name evidence="2" type="ORF">Nepgr_008845</name>
</gene>
<feature type="compositionally biased region" description="Low complexity" evidence="1">
    <location>
        <begin position="17"/>
        <end position="36"/>
    </location>
</feature>
<name>A0AAD3XJS6_NEPGR</name>
<evidence type="ECO:0000313" key="2">
    <source>
        <dbReference type="EMBL" id="GMH07005.1"/>
    </source>
</evidence>
<accession>A0AAD3XJS6</accession>
<keyword evidence="3" id="KW-1185">Reference proteome</keyword>
<feature type="region of interest" description="Disordered" evidence="1">
    <location>
        <begin position="1"/>
        <end position="37"/>
    </location>
</feature>
<dbReference type="AlphaFoldDB" id="A0AAD3XJS6"/>
<dbReference type="PANTHER" id="PTHR37210">
    <property type="entry name" value="EXPRESSED PROTEIN"/>
    <property type="match status" value="1"/>
</dbReference>
<dbReference type="Proteomes" id="UP001279734">
    <property type="component" value="Unassembled WGS sequence"/>
</dbReference>
<comment type="caution">
    <text evidence="2">The sequence shown here is derived from an EMBL/GenBank/DDBJ whole genome shotgun (WGS) entry which is preliminary data.</text>
</comment>
<evidence type="ECO:0000256" key="1">
    <source>
        <dbReference type="SAM" id="MobiDB-lite"/>
    </source>
</evidence>
<dbReference type="EMBL" id="BSYO01000007">
    <property type="protein sequence ID" value="GMH07005.1"/>
    <property type="molecule type" value="Genomic_DNA"/>
</dbReference>
<dbReference type="InterPro" id="IPR053350">
    <property type="entry name" value="CV_Inducer"/>
</dbReference>
<organism evidence="2 3">
    <name type="scientific">Nepenthes gracilis</name>
    <name type="common">Slender pitcher plant</name>
    <dbReference type="NCBI Taxonomy" id="150966"/>
    <lineage>
        <taxon>Eukaryota</taxon>
        <taxon>Viridiplantae</taxon>
        <taxon>Streptophyta</taxon>
        <taxon>Embryophyta</taxon>
        <taxon>Tracheophyta</taxon>
        <taxon>Spermatophyta</taxon>
        <taxon>Magnoliopsida</taxon>
        <taxon>eudicotyledons</taxon>
        <taxon>Gunneridae</taxon>
        <taxon>Pentapetalae</taxon>
        <taxon>Caryophyllales</taxon>
        <taxon>Nepenthaceae</taxon>
        <taxon>Nepenthes</taxon>
    </lineage>
</organism>
<reference evidence="2" key="1">
    <citation type="submission" date="2023-05" db="EMBL/GenBank/DDBJ databases">
        <title>Nepenthes gracilis genome sequencing.</title>
        <authorList>
            <person name="Fukushima K."/>
        </authorList>
    </citation>
    <scope>NUCLEOTIDE SEQUENCE</scope>
    <source>
        <strain evidence="2">SING2019-196</strain>
    </source>
</reference>
<proteinExistence type="predicted"/>
<sequence length="146" mass="16108">MAISASCRLNPHPPPLLVSDSTTSSTNSTKTTTLLPRESAGRSWRSKCVLVMACTIVGSEMANFTMNNEGYAIAKEPPFRTEYVEMAGRWSERRSCPPWILNSFETIVPENLPRPSAHRKWEAVGYSHVAPSVGTITKAKSNCFSM</sequence>
<dbReference type="PANTHER" id="PTHR37210:SF2">
    <property type="entry name" value="PROTEIN CHLOROPLAST VESICULATION"/>
    <property type="match status" value="1"/>
</dbReference>
<protein>
    <submittedName>
        <fullName evidence="2">Uncharacterized protein</fullName>
    </submittedName>
</protein>
<evidence type="ECO:0000313" key="3">
    <source>
        <dbReference type="Proteomes" id="UP001279734"/>
    </source>
</evidence>